<evidence type="ECO:0000256" key="2">
    <source>
        <dbReference type="ARBA" id="ARBA00022803"/>
    </source>
</evidence>
<dbReference type="AlphaFoldDB" id="L8JQS1"/>
<sequence>MLKTRIILLISAVVLVVLIFSLPKVVIDNDPDEMASNTTEAEATDKSPDAAAPAEDNVHDQQLSVEAQKEIQNLKEKFAASKNIEKSVIFADSLAELYLSVNKYDSAAKFLDIIAENSPGEDSWLRAGNAYYEGFTYSMEPAKRTEMATKAREYFEKVLKDSPDRLDVKNKLAMTHLSSSSPMKGIMMLREILEQDPGNEKALFNLGALSMQSNQYDKAIERFSKLVELYPNNTQAHFFLAVSYMETGKKAAAKEHFEIVKQLDDDPQLQATVDSYLEEIE</sequence>
<dbReference type="RefSeq" id="WP_009581715.1">
    <property type="nucleotide sequence ID" value="NZ_AMZN01000066.1"/>
</dbReference>
<dbReference type="InterPro" id="IPR051012">
    <property type="entry name" value="CellSynth/LPSAsmb/PSIAsmb"/>
</dbReference>
<dbReference type="PANTHER" id="PTHR45586:SF1">
    <property type="entry name" value="LIPOPOLYSACCHARIDE ASSEMBLY PROTEIN B"/>
    <property type="match status" value="1"/>
</dbReference>
<organism evidence="5 6">
    <name type="scientific">Fulvivirga imtechensis AK7</name>
    <dbReference type="NCBI Taxonomy" id="1237149"/>
    <lineage>
        <taxon>Bacteria</taxon>
        <taxon>Pseudomonadati</taxon>
        <taxon>Bacteroidota</taxon>
        <taxon>Cytophagia</taxon>
        <taxon>Cytophagales</taxon>
        <taxon>Fulvivirgaceae</taxon>
        <taxon>Fulvivirga</taxon>
    </lineage>
</organism>
<dbReference type="Pfam" id="PF14559">
    <property type="entry name" value="TPR_19"/>
    <property type="match status" value="1"/>
</dbReference>
<dbReference type="PROSITE" id="PS50005">
    <property type="entry name" value="TPR"/>
    <property type="match status" value="1"/>
</dbReference>
<evidence type="ECO:0000256" key="1">
    <source>
        <dbReference type="ARBA" id="ARBA00022737"/>
    </source>
</evidence>
<dbReference type="OrthoDB" id="1490552at2"/>
<reference evidence="5 6" key="1">
    <citation type="submission" date="2012-12" db="EMBL/GenBank/DDBJ databases">
        <title>Genome assembly of Fulvivirga imtechensis AK7.</title>
        <authorList>
            <person name="Nupur N."/>
            <person name="Khatri I."/>
            <person name="Kumar R."/>
            <person name="Subramanian S."/>
            <person name="Pinnaka A."/>
        </authorList>
    </citation>
    <scope>NUCLEOTIDE SEQUENCE [LARGE SCALE GENOMIC DNA]</scope>
    <source>
        <strain evidence="5 6">AK7</strain>
    </source>
</reference>
<dbReference type="InterPro" id="IPR019734">
    <property type="entry name" value="TPR_rpt"/>
</dbReference>
<evidence type="ECO:0000256" key="3">
    <source>
        <dbReference type="PROSITE-ProRule" id="PRU00339"/>
    </source>
</evidence>
<keyword evidence="2 3" id="KW-0802">TPR repeat</keyword>
<keyword evidence="1" id="KW-0677">Repeat</keyword>
<dbReference type="Gene3D" id="1.25.40.10">
    <property type="entry name" value="Tetratricopeptide repeat domain"/>
    <property type="match status" value="1"/>
</dbReference>
<comment type="caution">
    <text evidence="5">The sequence shown here is derived from an EMBL/GenBank/DDBJ whole genome shotgun (WGS) entry which is preliminary data.</text>
</comment>
<dbReference type="eggNOG" id="COG4235">
    <property type="taxonomic scope" value="Bacteria"/>
</dbReference>
<dbReference type="Pfam" id="PF13174">
    <property type="entry name" value="TPR_6"/>
    <property type="match status" value="1"/>
</dbReference>
<protein>
    <submittedName>
        <fullName evidence="5">TPR repeat protein</fullName>
    </submittedName>
</protein>
<dbReference type="EMBL" id="AMZN01000066">
    <property type="protein sequence ID" value="ELR69824.1"/>
    <property type="molecule type" value="Genomic_DNA"/>
</dbReference>
<proteinExistence type="predicted"/>
<dbReference type="InterPro" id="IPR011990">
    <property type="entry name" value="TPR-like_helical_dom_sf"/>
</dbReference>
<name>L8JQS1_9BACT</name>
<evidence type="ECO:0000256" key="4">
    <source>
        <dbReference type="SAM" id="MobiDB-lite"/>
    </source>
</evidence>
<evidence type="ECO:0000313" key="5">
    <source>
        <dbReference type="EMBL" id="ELR69824.1"/>
    </source>
</evidence>
<dbReference type="Proteomes" id="UP000011135">
    <property type="component" value="Unassembled WGS sequence"/>
</dbReference>
<dbReference type="STRING" id="1237149.C900_04527"/>
<feature type="region of interest" description="Disordered" evidence="4">
    <location>
        <begin position="36"/>
        <end position="59"/>
    </location>
</feature>
<evidence type="ECO:0000313" key="6">
    <source>
        <dbReference type="Proteomes" id="UP000011135"/>
    </source>
</evidence>
<dbReference type="PROSITE" id="PS50293">
    <property type="entry name" value="TPR_REGION"/>
    <property type="match status" value="1"/>
</dbReference>
<accession>L8JQS1</accession>
<keyword evidence="6" id="KW-1185">Reference proteome</keyword>
<dbReference type="PANTHER" id="PTHR45586">
    <property type="entry name" value="TPR REPEAT-CONTAINING PROTEIN PA4667"/>
    <property type="match status" value="1"/>
</dbReference>
<dbReference type="SUPFAM" id="SSF48452">
    <property type="entry name" value="TPR-like"/>
    <property type="match status" value="1"/>
</dbReference>
<gene>
    <name evidence="5" type="ORF">C900_04527</name>
</gene>
<dbReference type="SMART" id="SM00028">
    <property type="entry name" value="TPR"/>
    <property type="match status" value="3"/>
</dbReference>
<feature type="repeat" description="TPR" evidence="3">
    <location>
        <begin position="200"/>
        <end position="233"/>
    </location>
</feature>